<organism evidence="1 2">
    <name type="scientific">Arenibacter antarcticus</name>
    <dbReference type="NCBI Taxonomy" id="2040469"/>
    <lineage>
        <taxon>Bacteria</taxon>
        <taxon>Pseudomonadati</taxon>
        <taxon>Bacteroidota</taxon>
        <taxon>Flavobacteriia</taxon>
        <taxon>Flavobacteriales</taxon>
        <taxon>Flavobacteriaceae</taxon>
        <taxon>Arenibacter</taxon>
    </lineage>
</organism>
<protein>
    <submittedName>
        <fullName evidence="1">Glycosyltransferase</fullName>
    </submittedName>
</protein>
<dbReference type="Gene3D" id="3.40.50.2000">
    <property type="entry name" value="Glycogen Phosphorylase B"/>
    <property type="match status" value="1"/>
</dbReference>
<comment type="caution">
    <text evidence="1">The sequence shown here is derived from an EMBL/GenBank/DDBJ whole genome shotgun (WGS) entry which is preliminary data.</text>
</comment>
<evidence type="ECO:0000313" key="1">
    <source>
        <dbReference type="EMBL" id="MFD2790305.1"/>
    </source>
</evidence>
<dbReference type="Pfam" id="PF13692">
    <property type="entry name" value="Glyco_trans_1_4"/>
    <property type="match status" value="1"/>
</dbReference>
<dbReference type="EMBL" id="JBHUOK010000030">
    <property type="protein sequence ID" value="MFD2790305.1"/>
    <property type="molecule type" value="Genomic_DNA"/>
</dbReference>
<gene>
    <name evidence="1" type="ORF">ACFS1K_11060</name>
</gene>
<evidence type="ECO:0000313" key="2">
    <source>
        <dbReference type="Proteomes" id="UP001597532"/>
    </source>
</evidence>
<sequence>MKKSLLIIGYVWPEPNTTAAGGRMLQLIHFFLEQGYKITFASTAVESEFSFDLEQLGVCKRTIQLNHNSFDDFLTELNPTTVLFDRFMTEEQFGWKVAKYLPDAVRILDTEDLHSLRMARQIAYKKSVPFSEEDWLESEIAKREMASIYRSDLSLIISLFEMDLLKKTLNIHSGIVLHLPMMFTRITSKESGGWLSFDEKSDFICLGNGKHAPNVDAVKRLKNEIWPLIHKELPRAKLRVYGAYLPIGVTQMHDPKKGFYIMGHAKDSREVISQARINLAPLSFGAGIKGKLLEGMLCGTPSITTAIGAEGICTTLPWNGLIVTDSLTFANAAIALYQNKTEWENTQQNGVAIINKFYDKELIQERLLLKIEGIQLDLKSHRAQNFIGSMLQHHTLASTKYMSKWIAEKNKKV</sequence>
<reference evidence="2" key="1">
    <citation type="journal article" date="2019" name="Int. J. Syst. Evol. Microbiol.">
        <title>The Global Catalogue of Microorganisms (GCM) 10K type strain sequencing project: providing services to taxonomists for standard genome sequencing and annotation.</title>
        <authorList>
            <consortium name="The Broad Institute Genomics Platform"/>
            <consortium name="The Broad Institute Genome Sequencing Center for Infectious Disease"/>
            <person name="Wu L."/>
            <person name="Ma J."/>
        </authorList>
    </citation>
    <scope>NUCLEOTIDE SEQUENCE [LARGE SCALE GENOMIC DNA]</scope>
    <source>
        <strain evidence="2">KCTC 52924</strain>
    </source>
</reference>
<name>A0ABW5VG68_9FLAO</name>
<proteinExistence type="predicted"/>
<dbReference type="Proteomes" id="UP001597532">
    <property type="component" value="Unassembled WGS sequence"/>
</dbReference>
<accession>A0ABW5VG68</accession>
<keyword evidence="2" id="KW-1185">Reference proteome</keyword>
<dbReference type="RefSeq" id="WP_251805681.1">
    <property type="nucleotide sequence ID" value="NZ_CP166679.1"/>
</dbReference>
<dbReference type="SUPFAM" id="SSF53756">
    <property type="entry name" value="UDP-Glycosyltransferase/glycogen phosphorylase"/>
    <property type="match status" value="1"/>
</dbReference>